<keyword evidence="5" id="KW-0539">Nucleus</keyword>
<proteinExistence type="predicted"/>
<evidence type="ECO:0000313" key="7">
    <source>
        <dbReference type="EMBL" id="CAH2053999.1"/>
    </source>
</evidence>
<dbReference type="EMBL" id="OU466859">
    <property type="protein sequence ID" value="CAH2053999.1"/>
    <property type="molecule type" value="Genomic_DNA"/>
</dbReference>
<keyword evidence="3" id="KW-0238">DNA-binding</keyword>
<evidence type="ECO:0000256" key="1">
    <source>
        <dbReference type="ARBA" id="ARBA00004123"/>
    </source>
</evidence>
<evidence type="ECO:0000256" key="4">
    <source>
        <dbReference type="ARBA" id="ARBA00023163"/>
    </source>
</evidence>
<keyword evidence="2" id="KW-0805">Transcription regulation</keyword>
<dbReference type="Gene3D" id="3.40.1810.10">
    <property type="entry name" value="Transcription factor, MADS-box"/>
    <property type="match status" value="1"/>
</dbReference>
<comment type="subcellular location">
    <subcellularLocation>
        <location evidence="1">Nucleus</location>
    </subcellularLocation>
</comment>
<gene>
    <name evidence="7" type="ORF">TAV2_LOCUS9430</name>
</gene>
<evidence type="ECO:0000256" key="5">
    <source>
        <dbReference type="ARBA" id="ARBA00023242"/>
    </source>
</evidence>
<dbReference type="GO" id="GO:0005634">
    <property type="term" value="C:nucleus"/>
    <property type="evidence" value="ECO:0007669"/>
    <property type="project" value="UniProtKB-SubCell"/>
</dbReference>
<dbReference type="SUPFAM" id="SSF55455">
    <property type="entry name" value="SRF-like"/>
    <property type="match status" value="1"/>
</dbReference>
<dbReference type="AlphaFoldDB" id="A0AAU9S5A8"/>
<evidence type="ECO:0000256" key="2">
    <source>
        <dbReference type="ARBA" id="ARBA00023015"/>
    </source>
</evidence>
<name>A0AAU9S5A8_THLAR</name>
<dbReference type="InterPro" id="IPR002100">
    <property type="entry name" value="TF_MADSbox"/>
</dbReference>
<dbReference type="GO" id="GO:0000981">
    <property type="term" value="F:DNA-binding transcription factor activity, RNA polymerase II-specific"/>
    <property type="evidence" value="ECO:0007669"/>
    <property type="project" value="InterPro"/>
</dbReference>
<dbReference type="Proteomes" id="UP000836841">
    <property type="component" value="Chromosome 3"/>
</dbReference>
<dbReference type="CDD" id="cd00266">
    <property type="entry name" value="MADS_SRF_like"/>
    <property type="match status" value="1"/>
</dbReference>
<dbReference type="InterPro" id="IPR036879">
    <property type="entry name" value="TF_MADSbox_sf"/>
</dbReference>
<protein>
    <recommendedName>
        <fullName evidence="6">MADS-box domain-containing protein</fullName>
    </recommendedName>
</protein>
<sequence>MTGKRVKLVVVANENSRATSLKKRRLGLVKKVSELTILCDLKACLIMVNPNEAEPMVWPSVEAARDLLDEFFSLPEYERRKKETTLVSHLKEKTKRVHDQLAKTQKKNKAYETYQLMVQLHGDPRSADLNLNKIYRLISFSKDKIMHLRTILNFINHLPLPEPPMNPFEVQYEERRRTTNDTFMIRGDQNNERGKILDELARRIINNGALREKRTRYLLDQWVIFPSSELHEIHQQVGKEMVSCNQNPNRRCYLPYQGSYHSYQGSSSNGVSDLEMNPMGPPVMAFHGTVSSFSQPLQYHHNMNNIPIMAMNQPRQYPFEFTSGEVQSSINIGGSQFYMRSDDSLRQERPVDEATAREDNADATSFDIIRDWAIFNSNHHF</sequence>
<dbReference type="GO" id="GO:0046983">
    <property type="term" value="F:protein dimerization activity"/>
    <property type="evidence" value="ECO:0007669"/>
    <property type="project" value="InterPro"/>
</dbReference>
<organism evidence="7 8">
    <name type="scientific">Thlaspi arvense</name>
    <name type="common">Field penny-cress</name>
    <dbReference type="NCBI Taxonomy" id="13288"/>
    <lineage>
        <taxon>Eukaryota</taxon>
        <taxon>Viridiplantae</taxon>
        <taxon>Streptophyta</taxon>
        <taxon>Embryophyta</taxon>
        <taxon>Tracheophyta</taxon>
        <taxon>Spermatophyta</taxon>
        <taxon>Magnoliopsida</taxon>
        <taxon>eudicotyledons</taxon>
        <taxon>Gunneridae</taxon>
        <taxon>Pentapetalae</taxon>
        <taxon>rosids</taxon>
        <taxon>malvids</taxon>
        <taxon>Brassicales</taxon>
        <taxon>Brassicaceae</taxon>
        <taxon>Thlaspideae</taxon>
        <taxon>Thlaspi</taxon>
    </lineage>
</organism>
<keyword evidence="8" id="KW-1185">Reference proteome</keyword>
<reference evidence="7 8" key="1">
    <citation type="submission" date="2022-03" db="EMBL/GenBank/DDBJ databases">
        <authorList>
            <person name="Nunn A."/>
            <person name="Chopra R."/>
            <person name="Nunn A."/>
            <person name="Contreras Garrido A."/>
        </authorList>
    </citation>
    <scope>NUCLEOTIDE SEQUENCE [LARGE SCALE GENOMIC DNA]</scope>
</reference>
<evidence type="ECO:0000256" key="3">
    <source>
        <dbReference type="ARBA" id="ARBA00023125"/>
    </source>
</evidence>
<dbReference type="Pfam" id="PF00319">
    <property type="entry name" value="SRF-TF"/>
    <property type="match status" value="1"/>
</dbReference>
<dbReference type="GO" id="GO:0000987">
    <property type="term" value="F:cis-regulatory region sequence-specific DNA binding"/>
    <property type="evidence" value="ECO:0007669"/>
    <property type="project" value="InterPro"/>
</dbReference>
<evidence type="ECO:0000313" key="8">
    <source>
        <dbReference type="Proteomes" id="UP000836841"/>
    </source>
</evidence>
<evidence type="ECO:0000259" key="6">
    <source>
        <dbReference type="SMART" id="SM00432"/>
    </source>
</evidence>
<accession>A0AAU9S5A8</accession>
<keyword evidence="4" id="KW-0804">Transcription</keyword>
<dbReference type="GO" id="GO:0045944">
    <property type="term" value="P:positive regulation of transcription by RNA polymerase II"/>
    <property type="evidence" value="ECO:0007669"/>
    <property type="project" value="InterPro"/>
</dbReference>
<dbReference type="InterPro" id="IPR033897">
    <property type="entry name" value="SRF-like_MADS-box"/>
</dbReference>
<dbReference type="SMART" id="SM00432">
    <property type="entry name" value="MADS"/>
    <property type="match status" value="1"/>
</dbReference>
<feature type="domain" description="MADS-box" evidence="6">
    <location>
        <begin position="1"/>
        <end position="60"/>
    </location>
</feature>